<gene>
    <name evidence="2" type="ORF">G4D64_13770</name>
    <name evidence="1" type="ORF">H1Z61_14045</name>
</gene>
<comment type="caution">
    <text evidence="2">The sequence shown here is derived from an EMBL/GenBank/DDBJ whole genome shotgun (WGS) entry which is preliminary data.</text>
</comment>
<dbReference type="Proteomes" id="UP000472971">
    <property type="component" value="Unassembled WGS sequence"/>
</dbReference>
<accession>A0A6B3W522</accession>
<name>A0A6B3W522_9BACI</name>
<dbReference type="RefSeq" id="WP_163242947.1">
    <property type="nucleotide sequence ID" value="NZ_JAAIWN010000037.1"/>
</dbReference>
<evidence type="ECO:0000313" key="1">
    <source>
        <dbReference type="EMBL" id="MBA4538225.1"/>
    </source>
</evidence>
<evidence type="ECO:0000313" key="4">
    <source>
        <dbReference type="Proteomes" id="UP000570010"/>
    </source>
</evidence>
<proteinExistence type="predicted"/>
<dbReference type="AlphaFoldDB" id="A0A6B3W522"/>
<protein>
    <submittedName>
        <fullName evidence="2">Cytoplasmic protein</fullName>
    </submittedName>
</protein>
<evidence type="ECO:0000313" key="2">
    <source>
        <dbReference type="EMBL" id="NEY82544.1"/>
    </source>
</evidence>
<sequence length="166" mass="19466">MKYGENTQLVEEVINFIINLQLFHNENLLNFDIVMINDYERARELAWSQDLDEVENVWDDIKSYESGEIIGKLYENNLNSKERPLREIIQSPHKYPSDFVSRYIDIFEEIVGDLYMCALNRLVNGKVGNLYEKIFEIYKLGGWPCGWGGGKYPEGKIIVYSPEKEQ</sequence>
<reference evidence="1 4" key="2">
    <citation type="submission" date="2020-07" db="EMBL/GenBank/DDBJ databases">
        <authorList>
            <person name="Feng H."/>
        </authorList>
    </citation>
    <scope>NUCLEOTIDE SEQUENCE [LARGE SCALE GENOMIC DNA]</scope>
    <source>
        <strain evidence="1">S-12</strain>
        <strain evidence="4">s-12</strain>
    </source>
</reference>
<dbReference type="Proteomes" id="UP000570010">
    <property type="component" value="Unassembled WGS sequence"/>
</dbReference>
<dbReference type="EMBL" id="JACEIO010000037">
    <property type="protein sequence ID" value="MBA4538225.1"/>
    <property type="molecule type" value="Genomic_DNA"/>
</dbReference>
<evidence type="ECO:0000313" key="3">
    <source>
        <dbReference type="Proteomes" id="UP000472971"/>
    </source>
</evidence>
<organism evidence="2 3">
    <name type="scientific">Bacillus aquiflavi</name>
    <dbReference type="NCBI Taxonomy" id="2672567"/>
    <lineage>
        <taxon>Bacteria</taxon>
        <taxon>Bacillati</taxon>
        <taxon>Bacillota</taxon>
        <taxon>Bacilli</taxon>
        <taxon>Bacillales</taxon>
        <taxon>Bacillaceae</taxon>
        <taxon>Bacillus</taxon>
    </lineage>
</organism>
<keyword evidence="3" id="KW-1185">Reference proteome</keyword>
<dbReference type="EMBL" id="JAAIWN010000037">
    <property type="protein sequence ID" value="NEY82544.1"/>
    <property type="molecule type" value="Genomic_DNA"/>
</dbReference>
<reference evidence="2 3" key="1">
    <citation type="submission" date="2020-02" db="EMBL/GenBank/DDBJ databases">
        <title>Bacillus aquiflavi sp. nov., isolated from yellow water of strong flavor Chinese baijiu in Yibin region of China.</title>
        <authorList>
            <person name="Xie J."/>
        </authorList>
    </citation>
    <scope>NUCLEOTIDE SEQUENCE [LARGE SCALE GENOMIC DNA]</scope>
    <source>
        <strain evidence="2 3">3H-10</strain>
    </source>
</reference>